<dbReference type="AlphaFoldDB" id="A0A836F444"/>
<evidence type="ECO:0000313" key="9">
    <source>
        <dbReference type="Proteomes" id="UP000668214"/>
    </source>
</evidence>
<evidence type="ECO:0000256" key="1">
    <source>
        <dbReference type="ARBA" id="ARBA00022670"/>
    </source>
</evidence>
<dbReference type="InterPro" id="IPR049512">
    <property type="entry name" value="DJR-like_dom"/>
</dbReference>
<sequence length="762" mass="88216">MNVNLNIMNVTIIRIECNITSGAYNNDKPAHTIHEFAVNVPPRYKLFDTLTYVIYLPVVARNDDKKYAHERKMLVLNESHDCKNTSTTIIPQMSQLSLLTERYSIFDDRIVKIETHTYNPYANITFGYSDEIRIPIQSRGKIFNEKTRWKHIRRTAPKLSNNCVAFMFDEIRYELDDVEIDDDISACVSGRGICTNFLCFKAQRSIRGLLKQHRNWKNRYIIFALSQFDVCNLTNMKLFLNSDFYPYDDMNLDFEHKKYAILYYMYVKVRKMYYGYNNRDAILSIREFLVYGSFVVIDCSRQNESIKSATVDIRIEFECKENIPLNMMWSPGHSVLLANTGRKKWAKTYLTWNFHLADAHTLKTTAFAFSLWAANSSLLFQRKTLNPDILISYRSGTHTYADRKRNEEICSSSFDGPGGVLAHAFYSSNVANYITEIKNPKLTTTTQPPTSTITAITTNKPEYVDLCLQYVDTVMVLRHRIFVTYQRYYTYFLDMPGIQIYDIKYDGPHILNSYMNFLPDNFSLSAAYQRPSGELVLFVNNIVYMVEYPSFKLKEGWPKLSSLGFPPNALIDTVVNTNREQTYAIFNNNDVAQIDECSMSVRSYQSLQAVFPGIPSAPTLIFRYMNDNLHFAKKQQFYKFNEFTRIVTEAVGIFFFASLFHFVPFTVRIIRGIRAPSPMYVGNLTLRFGRINNLPILRLGTSTARLPMSKRTVLNIFNLEYCVNRLISSLTAMIDNVDKKFSRLLAIASTVTKSANMLKNDV</sequence>
<reference evidence="8" key="1">
    <citation type="submission" date="2020-02" db="EMBL/GenBank/DDBJ databases">
        <title>Relaxed selection underlies rapid genomic changes in the transitions from sociality to social parasitism in ants.</title>
        <authorList>
            <person name="Bi X."/>
        </authorList>
    </citation>
    <scope>NUCLEOTIDE SEQUENCE</scope>
    <source>
        <strain evidence="8">BGI-DK2014c</strain>
        <tissue evidence="8">Whole body</tissue>
    </source>
</reference>
<keyword evidence="2" id="KW-0479">Metal-binding</keyword>
<feature type="transmembrane region" description="Helical" evidence="5">
    <location>
        <begin position="650"/>
        <end position="670"/>
    </location>
</feature>
<dbReference type="Proteomes" id="UP000668214">
    <property type="component" value="Unassembled WGS sequence"/>
</dbReference>
<dbReference type="InterPro" id="IPR036375">
    <property type="entry name" value="Hemopexin-like_dom_sf"/>
</dbReference>
<keyword evidence="9" id="KW-1185">Reference proteome</keyword>
<dbReference type="GO" id="GO:0031012">
    <property type="term" value="C:extracellular matrix"/>
    <property type="evidence" value="ECO:0007669"/>
    <property type="project" value="InterPro"/>
</dbReference>
<dbReference type="GO" id="GO:0004222">
    <property type="term" value="F:metalloendopeptidase activity"/>
    <property type="evidence" value="ECO:0007669"/>
    <property type="project" value="InterPro"/>
</dbReference>
<evidence type="ECO:0000313" key="8">
    <source>
        <dbReference type="EMBL" id="KAG5319814.1"/>
    </source>
</evidence>
<keyword evidence="5" id="KW-0812">Transmembrane</keyword>
<dbReference type="Pfam" id="PF00413">
    <property type="entry name" value="Peptidase_M10"/>
    <property type="match status" value="1"/>
</dbReference>
<keyword evidence="5" id="KW-1133">Transmembrane helix</keyword>
<dbReference type="Pfam" id="PF21738">
    <property type="entry name" value="DJR-like_dom"/>
    <property type="match status" value="2"/>
</dbReference>
<dbReference type="Gene3D" id="3.40.390.10">
    <property type="entry name" value="Collagenase (Catalytic Domain)"/>
    <property type="match status" value="1"/>
</dbReference>
<evidence type="ECO:0000256" key="3">
    <source>
        <dbReference type="ARBA" id="ARBA00022801"/>
    </source>
</evidence>
<dbReference type="SUPFAM" id="SSF55486">
    <property type="entry name" value="Metalloproteases ('zincins'), catalytic domain"/>
    <property type="match status" value="1"/>
</dbReference>
<keyword evidence="1" id="KW-0645">Protease</keyword>
<dbReference type="InterPro" id="IPR024079">
    <property type="entry name" value="MetalloPept_cat_dom_sf"/>
</dbReference>
<keyword evidence="3" id="KW-0378">Hydrolase</keyword>
<keyword evidence="5" id="KW-0472">Membrane</keyword>
<evidence type="ECO:0000256" key="2">
    <source>
        <dbReference type="ARBA" id="ARBA00022723"/>
    </source>
</evidence>
<evidence type="ECO:0000256" key="4">
    <source>
        <dbReference type="ARBA" id="ARBA00022833"/>
    </source>
</evidence>
<name>A0A836F444_9HYME</name>
<protein>
    <submittedName>
        <fullName evidence="8">D2MP protein</fullName>
    </submittedName>
</protein>
<comment type="caution">
    <text evidence="8">The sequence shown here is derived from an EMBL/GenBank/DDBJ whole genome shotgun (WGS) entry which is preliminary data.</text>
</comment>
<accession>A0A836F444</accession>
<dbReference type="PANTHER" id="PTHR36159">
    <property type="entry name" value="PROTEIN CBG23766"/>
    <property type="match status" value="1"/>
</dbReference>
<feature type="domain" description="Double jelly roll-like" evidence="7">
    <location>
        <begin position="158"/>
        <end position="206"/>
    </location>
</feature>
<keyword evidence="4" id="KW-0862">Zinc</keyword>
<dbReference type="PANTHER" id="PTHR36159:SF1">
    <property type="entry name" value="RETROVIRUS-RELATED POL POLYPROTEIN FROM TRANSPOSON 412-LIKE PROTEIN"/>
    <property type="match status" value="1"/>
</dbReference>
<proteinExistence type="predicted"/>
<organism evidence="8 9">
    <name type="scientific">Pseudoatta argentina</name>
    <dbReference type="NCBI Taxonomy" id="621737"/>
    <lineage>
        <taxon>Eukaryota</taxon>
        <taxon>Metazoa</taxon>
        <taxon>Ecdysozoa</taxon>
        <taxon>Arthropoda</taxon>
        <taxon>Hexapoda</taxon>
        <taxon>Insecta</taxon>
        <taxon>Pterygota</taxon>
        <taxon>Neoptera</taxon>
        <taxon>Endopterygota</taxon>
        <taxon>Hymenoptera</taxon>
        <taxon>Apocrita</taxon>
        <taxon>Aculeata</taxon>
        <taxon>Formicoidea</taxon>
        <taxon>Formicidae</taxon>
        <taxon>Myrmicinae</taxon>
        <taxon>Pseudoatta</taxon>
    </lineage>
</organism>
<dbReference type="GO" id="GO:0006508">
    <property type="term" value="P:proteolysis"/>
    <property type="evidence" value="ECO:0007669"/>
    <property type="project" value="UniProtKB-KW"/>
</dbReference>
<feature type="non-terminal residue" evidence="8">
    <location>
        <position position="1"/>
    </location>
</feature>
<dbReference type="InterPro" id="IPR001818">
    <property type="entry name" value="Pept_M10_metallopeptidase"/>
</dbReference>
<dbReference type="Gene3D" id="2.110.10.10">
    <property type="entry name" value="Hemopexin-like domain"/>
    <property type="match status" value="1"/>
</dbReference>
<dbReference type="GO" id="GO:0008270">
    <property type="term" value="F:zinc ion binding"/>
    <property type="evidence" value="ECO:0007669"/>
    <property type="project" value="InterPro"/>
</dbReference>
<evidence type="ECO:0000256" key="5">
    <source>
        <dbReference type="SAM" id="Phobius"/>
    </source>
</evidence>
<feature type="non-terminal residue" evidence="8">
    <location>
        <position position="762"/>
    </location>
</feature>
<evidence type="ECO:0000259" key="7">
    <source>
        <dbReference type="Pfam" id="PF21738"/>
    </source>
</evidence>
<feature type="domain" description="Peptidase M10 metallopeptidase" evidence="6">
    <location>
        <begin position="344"/>
        <end position="428"/>
    </location>
</feature>
<evidence type="ECO:0000259" key="6">
    <source>
        <dbReference type="Pfam" id="PF00413"/>
    </source>
</evidence>
<dbReference type="SUPFAM" id="SSF50923">
    <property type="entry name" value="Hemopexin-like domain"/>
    <property type="match status" value="1"/>
</dbReference>
<feature type="domain" description="Double jelly roll-like" evidence="7">
    <location>
        <begin position="220"/>
        <end position="326"/>
    </location>
</feature>
<gene>
    <name evidence="8" type="primary">Mmp2_1</name>
    <name evidence="8" type="ORF">G6Z78_0008188</name>
</gene>
<dbReference type="EMBL" id="JAANIA010001614">
    <property type="protein sequence ID" value="KAG5319814.1"/>
    <property type="molecule type" value="Genomic_DNA"/>
</dbReference>